<dbReference type="GO" id="GO:0005634">
    <property type="term" value="C:nucleus"/>
    <property type="evidence" value="ECO:0007669"/>
    <property type="project" value="TreeGrafter"/>
</dbReference>
<dbReference type="STRING" id="1262450.S3C5J4"/>
<keyword evidence="2" id="KW-0862">Zinc</keyword>
<sequence length="1010" mass="111450">MQSSDPDAPNNFHFLLFTMDDPPSGNAKQLPRPPSPNSTQGAANLVFDVASWHPKSVKRPRPVKSCTECRRRKLKCDRRCPCSQCQRSSYRVCTYGSSNGNGGSGSGESGGRSNDPNNPNGDSEGSEGSEAEDESAPGSITDERPLKQRHLSRPSLDGSVSGQIPYPSESNSSGPGSSHGQGQGHGFTPRPGPGPGSGPGPLPSRGPNHGPVHPPSNSSLSILLNPTPPTAHSPNPPPPSDYAPPRYGARLPPLQQSGPVVPNIWPAPSVPSASVAASAPSPTASQSAGSNTGPPPAMKQISNTLENPEHWMSLNGDELREYTAALTKEFMARMERLEKLLLAKNASALTAIPPFPSSSMLSQLHLRYHPGDPRHQVIDASSTTMRSMSVKGRHGMRTRYFGQNSTRVLLNLFDDAKHFVTDPAKRHCAGDLLWRLERIYSALQEEHSAILKPITVYVDSMMPLHKRMADVIPRRDICDRLFHGYVNVSEGLYRVVHVPTFQDEVERYWAHGVNPSQGGVTENFLPRYLTILCIGSRFGAESKGLSFDRSDGVHIPTACALVRSWLDSVRGKPSVDVSILQTEVLLLHAARMIAPRSQRLWMELGMISRMAMVMGLHREPSEFAPEISPFQAECRRKLWFTIMDMDLHMSLASGLPSALRPGEFTCHPPRNLDDADIYPEMPALPKAKPMDQYTEGQMQQFAADTLPLRMRASDLLCHIDSLTDYGEVLAVGGELEKALDDINCLFPRNPALGSQNNYKEWRMRAMLDMHVRRPLLALYRPFALSASDECPPPSAISDIYLKSSMAMLTYMKELDPTMPGFADVSHMYYVILRNDIVQAAFSICHYIIQAVEAEGLPTPATAPSQAPKREGDDSSGYHSSHNNYNSQDKSRPRRRVRVPLIWTSAYMIHTVEHTIENLARLVDDLSFDLRDVIALATVLGTVIPAADQAQRNDHIRAQIGRVLDTCVNKLQGHASQVIRAAIGHTEWYQPREQDESDLWDTSFWDLWESS</sequence>
<dbReference type="InterPro" id="IPR001138">
    <property type="entry name" value="Zn2Cys6_DnaBD"/>
</dbReference>
<evidence type="ECO:0000256" key="1">
    <source>
        <dbReference type="ARBA" id="ARBA00022723"/>
    </source>
</evidence>
<evidence type="ECO:0000256" key="2">
    <source>
        <dbReference type="ARBA" id="ARBA00022833"/>
    </source>
</evidence>
<dbReference type="Pfam" id="PF04082">
    <property type="entry name" value="Fungal_trans"/>
    <property type="match status" value="1"/>
</dbReference>
<keyword evidence="4" id="KW-0238">DNA-binding</keyword>
<dbReference type="GO" id="GO:0008270">
    <property type="term" value="F:zinc ion binding"/>
    <property type="evidence" value="ECO:0007669"/>
    <property type="project" value="InterPro"/>
</dbReference>
<dbReference type="CDD" id="cd00067">
    <property type="entry name" value="GAL4"/>
    <property type="match status" value="1"/>
</dbReference>
<dbReference type="Proteomes" id="UP000016923">
    <property type="component" value="Unassembled WGS sequence"/>
</dbReference>
<evidence type="ECO:0000313" key="9">
    <source>
        <dbReference type="EMBL" id="EPE07116.1"/>
    </source>
</evidence>
<proteinExistence type="predicted"/>
<dbReference type="PROSITE" id="PS00463">
    <property type="entry name" value="ZN2_CY6_FUNGAL_1"/>
    <property type="match status" value="1"/>
</dbReference>
<dbReference type="Gene3D" id="4.10.240.10">
    <property type="entry name" value="Zn(2)-C6 fungal-type DNA-binding domain"/>
    <property type="match status" value="1"/>
</dbReference>
<dbReference type="AlphaFoldDB" id="S3C5J4"/>
<evidence type="ECO:0000313" key="10">
    <source>
        <dbReference type="Proteomes" id="UP000016923"/>
    </source>
</evidence>
<feature type="compositionally biased region" description="Pro residues" evidence="7">
    <location>
        <begin position="226"/>
        <end position="242"/>
    </location>
</feature>
<dbReference type="GO" id="GO:0000978">
    <property type="term" value="F:RNA polymerase II cis-regulatory region sequence-specific DNA binding"/>
    <property type="evidence" value="ECO:0007669"/>
    <property type="project" value="TreeGrafter"/>
</dbReference>
<dbReference type="CDD" id="cd12148">
    <property type="entry name" value="fungal_TF_MHR"/>
    <property type="match status" value="1"/>
</dbReference>
<accession>S3C5J4</accession>
<feature type="domain" description="Zn(2)-C6 fungal-type" evidence="8">
    <location>
        <begin position="65"/>
        <end position="95"/>
    </location>
</feature>
<dbReference type="SUPFAM" id="SSF57701">
    <property type="entry name" value="Zn2/Cys6 DNA-binding domain"/>
    <property type="match status" value="1"/>
</dbReference>
<feature type="compositionally biased region" description="Low complexity" evidence="7">
    <location>
        <begin position="266"/>
        <end position="288"/>
    </location>
</feature>
<evidence type="ECO:0000256" key="6">
    <source>
        <dbReference type="ARBA" id="ARBA00023242"/>
    </source>
</evidence>
<dbReference type="PANTHER" id="PTHR31944">
    <property type="entry name" value="HEME-RESPONSIVE ZINC FINGER TRANSCRIPTION FACTOR HAP1"/>
    <property type="match status" value="1"/>
</dbReference>
<dbReference type="eggNOG" id="ENOG502RJ72">
    <property type="taxonomic scope" value="Eukaryota"/>
</dbReference>
<evidence type="ECO:0000256" key="7">
    <source>
        <dbReference type="SAM" id="MobiDB-lite"/>
    </source>
</evidence>
<dbReference type="GO" id="GO:0001228">
    <property type="term" value="F:DNA-binding transcription activator activity, RNA polymerase II-specific"/>
    <property type="evidence" value="ECO:0007669"/>
    <property type="project" value="TreeGrafter"/>
</dbReference>
<keyword evidence="6" id="KW-0539">Nucleus</keyword>
<dbReference type="PROSITE" id="PS50048">
    <property type="entry name" value="ZN2_CY6_FUNGAL_2"/>
    <property type="match status" value="1"/>
</dbReference>
<dbReference type="SMART" id="SM00906">
    <property type="entry name" value="Fungal_trans"/>
    <property type="match status" value="1"/>
</dbReference>
<keyword evidence="3" id="KW-0805">Transcription regulation</keyword>
<evidence type="ECO:0000256" key="4">
    <source>
        <dbReference type="ARBA" id="ARBA00023125"/>
    </source>
</evidence>
<feature type="compositionally biased region" description="Pro residues" evidence="7">
    <location>
        <begin position="190"/>
        <end position="204"/>
    </location>
</feature>
<dbReference type="HOGENOM" id="CLU_007091_0_0_1"/>
<feature type="compositionally biased region" description="Gly residues" evidence="7">
    <location>
        <begin position="99"/>
        <end position="110"/>
    </location>
</feature>
<dbReference type="Pfam" id="PF00172">
    <property type="entry name" value="Zn_clus"/>
    <property type="match status" value="1"/>
</dbReference>
<gene>
    <name evidence="9" type="ORF">F503_07767</name>
</gene>
<keyword evidence="1" id="KW-0479">Metal-binding</keyword>
<keyword evidence="10" id="KW-1185">Reference proteome</keyword>
<keyword evidence="5" id="KW-0804">Transcription</keyword>
<reference evidence="9 10" key="1">
    <citation type="journal article" date="2013" name="BMC Genomics">
        <title>The genome and transcriptome of the pine saprophyte Ophiostoma piceae, and a comparison with the bark beetle-associated pine pathogen Grosmannia clavigera.</title>
        <authorList>
            <person name="Haridas S."/>
            <person name="Wang Y."/>
            <person name="Lim L."/>
            <person name="Massoumi Alamouti S."/>
            <person name="Jackman S."/>
            <person name="Docking R."/>
            <person name="Robertson G."/>
            <person name="Birol I."/>
            <person name="Bohlmann J."/>
            <person name="Breuil C."/>
        </authorList>
    </citation>
    <scope>NUCLEOTIDE SEQUENCE [LARGE SCALE GENOMIC DNA]</scope>
    <source>
        <strain evidence="9 10">UAMH 11346</strain>
    </source>
</reference>
<dbReference type="SMART" id="SM00066">
    <property type="entry name" value="GAL4"/>
    <property type="match status" value="1"/>
</dbReference>
<name>S3C5J4_OPHP1</name>
<feature type="region of interest" description="Disordered" evidence="7">
    <location>
        <begin position="858"/>
        <end position="892"/>
    </location>
</feature>
<dbReference type="EMBL" id="KE148151">
    <property type="protein sequence ID" value="EPE07116.1"/>
    <property type="molecule type" value="Genomic_DNA"/>
</dbReference>
<protein>
    <submittedName>
        <fullName evidence="9">Zn2cys6 transcription factor</fullName>
    </submittedName>
</protein>
<dbReference type="VEuPathDB" id="FungiDB:F503_07767"/>
<feature type="region of interest" description="Disordered" evidence="7">
    <location>
        <begin position="1"/>
        <end position="66"/>
    </location>
</feature>
<evidence type="ECO:0000256" key="3">
    <source>
        <dbReference type="ARBA" id="ARBA00023015"/>
    </source>
</evidence>
<dbReference type="GO" id="GO:0006351">
    <property type="term" value="P:DNA-templated transcription"/>
    <property type="evidence" value="ECO:0007669"/>
    <property type="project" value="InterPro"/>
</dbReference>
<dbReference type="PANTHER" id="PTHR31944:SF131">
    <property type="entry name" value="HEME-RESPONSIVE ZINC FINGER TRANSCRIPTION FACTOR HAP1"/>
    <property type="match status" value="1"/>
</dbReference>
<feature type="compositionally biased region" description="Low complexity" evidence="7">
    <location>
        <begin position="874"/>
        <end position="886"/>
    </location>
</feature>
<dbReference type="InterPro" id="IPR007219">
    <property type="entry name" value="XnlR_reg_dom"/>
</dbReference>
<feature type="compositionally biased region" description="Low complexity" evidence="7">
    <location>
        <begin position="111"/>
        <end position="123"/>
    </location>
</feature>
<organism evidence="9 10">
    <name type="scientific">Ophiostoma piceae (strain UAMH 11346)</name>
    <name type="common">Sap stain fungus</name>
    <dbReference type="NCBI Taxonomy" id="1262450"/>
    <lineage>
        <taxon>Eukaryota</taxon>
        <taxon>Fungi</taxon>
        <taxon>Dikarya</taxon>
        <taxon>Ascomycota</taxon>
        <taxon>Pezizomycotina</taxon>
        <taxon>Sordariomycetes</taxon>
        <taxon>Sordariomycetidae</taxon>
        <taxon>Ophiostomatales</taxon>
        <taxon>Ophiostomataceae</taxon>
        <taxon>Ophiostoma</taxon>
    </lineage>
</organism>
<feature type="compositionally biased region" description="Acidic residues" evidence="7">
    <location>
        <begin position="124"/>
        <end position="135"/>
    </location>
</feature>
<dbReference type="InterPro" id="IPR051430">
    <property type="entry name" value="Fungal_TF_Env_Response"/>
</dbReference>
<dbReference type="OrthoDB" id="5414787at2759"/>
<feature type="compositionally biased region" description="Low complexity" evidence="7">
    <location>
        <begin position="167"/>
        <end position="176"/>
    </location>
</feature>
<evidence type="ECO:0000259" key="8">
    <source>
        <dbReference type="PROSITE" id="PS50048"/>
    </source>
</evidence>
<feature type="region of interest" description="Disordered" evidence="7">
    <location>
        <begin position="92"/>
        <end position="300"/>
    </location>
</feature>
<dbReference type="InterPro" id="IPR036864">
    <property type="entry name" value="Zn2-C6_fun-type_DNA-bd_sf"/>
</dbReference>
<evidence type="ECO:0000256" key="5">
    <source>
        <dbReference type="ARBA" id="ARBA00023163"/>
    </source>
</evidence>
<feature type="compositionally biased region" description="Low complexity" evidence="7">
    <location>
        <begin position="215"/>
        <end position="225"/>
    </location>
</feature>